<dbReference type="Pfam" id="PF14953">
    <property type="entry name" value="DUF4504"/>
    <property type="match status" value="1"/>
</dbReference>
<organism evidence="1 2">
    <name type="scientific">Coffea arabica</name>
    <name type="common">Arabian coffee</name>
    <dbReference type="NCBI Taxonomy" id="13443"/>
    <lineage>
        <taxon>Eukaryota</taxon>
        <taxon>Viridiplantae</taxon>
        <taxon>Streptophyta</taxon>
        <taxon>Embryophyta</taxon>
        <taxon>Tracheophyta</taxon>
        <taxon>Spermatophyta</taxon>
        <taxon>Magnoliopsida</taxon>
        <taxon>eudicotyledons</taxon>
        <taxon>Gunneridae</taxon>
        <taxon>Pentapetalae</taxon>
        <taxon>asterids</taxon>
        <taxon>lamiids</taxon>
        <taxon>Gentianales</taxon>
        <taxon>Rubiaceae</taxon>
        <taxon>Ixoroideae</taxon>
        <taxon>Gardenieae complex</taxon>
        <taxon>Bertiereae - Coffeeae clade</taxon>
        <taxon>Coffeeae</taxon>
        <taxon>Coffea</taxon>
    </lineage>
</organism>
<dbReference type="GeneID" id="113737152"/>
<accession>A0ABM4X5Z7</accession>
<evidence type="ECO:0000313" key="2">
    <source>
        <dbReference type="RefSeq" id="XP_071939457.1"/>
    </source>
</evidence>
<keyword evidence="1" id="KW-1185">Reference proteome</keyword>
<reference evidence="2" key="1">
    <citation type="submission" date="2025-08" db="UniProtKB">
        <authorList>
            <consortium name="RefSeq"/>
        </authorList>
    </citation>
    <scope>IDENTIFICATION</scope>
    <source>
        <tissue evidence="2">Leaves</tissue>
    </source>
</reference>
<gene>
    <name evidence="2" type="primary">LOC113737152</name>
</gene>
<dbReference type="InterPro" id="IPR027850">
    <property type="entry name" value="DUF4504"/>
</dbReference>
<sequence>MEVVAKLSEILSVFESSLSQIKWKLRPSAKRRLETDVLALITEMRPVVMVDYGGKMPELQEQLCSFLDSCQKESPVFELLKVMVIEDMIYFIHARALAEFVKSSLNLETEVVLIDVEQDPPKMMAQNYKSSAAAEFLSIQKKFYSLFHSNPVKRDLLQCEGTETRTGTGTSNSTGVIDLSSWIQETEVTIPAINGWLLGYPVVYLFCKEHIEDAVCNLSTKSLNLYQIFVSRSGIPSRGAQCEELMSFTVPYDLSLEGRNEPWAKSFLLRMQAKLETCKQVWGSLKMEVSGCYPQAIVL</sequence>
<dbReference type="RefSeq" id="XP_071939457.1">
    <property type="nucleotide sequence ID" value="XM_072083356.1"/>
</dbReference>
<protein>
    <submittedName>
        <fullName evidence="2">Uncharacterized protein isoform X1</fullName>
    </submittedName>
</protein>
<dbReference type="PANTHER" id="PTHR31366">
    <property type="entry name" value="UPF0739 PROTEIN C1ORF74"/>
    <property type="match status" value="1"/>
</dbReference>
<dbReference type="Proteomes" id="UP001652660">
    <property type="component" value="Chromosome 3e"/>
</dbReference>
<dbReference type="PANTHER" id="PTHR31366:SF2">
    <property type="entry name" value="UPF0739 PROTEIN C1ORF74"/>
    <property type="match status" value="1"/>
</dbReference>
<name>A0ABM4X5Z7_COFAR</name>
<evidence type="ECO:0000313" key="1">
    <source>
        <dbReference type="Proteomes" id="UP001652660"/>
    </source>
</evidence>
<proteinExistence type="predicted"/>